<feature type="compositionally biased region" description="Polar residues" evidence="1">
    <location>
        <begin position="964"/>
        <end position="975"/>
    </location>
</feature>
<dbReference type="RefSeq" id="XP_001583237.1">
    <property type="nucleotide sequence ID" value="XM_001583187.1"/>
</dbReference>
<protein>
    <recommendedName>
        <fullName evidence="4">Leucine Rich Repeat family protein</fullName>
    </recommendedName>
</protein>
<evidence type="ECO:0000313" key="2">
    <source>
        <dbReference type="EMBL" id="EAY22251.1"/>
    </source>
</evidence>
<feature type="compositionally biased region" description="Basic and acidic residues" evidence="1">
    <location>
        <begin position="1124"/>
        <end position="1136"/>
    </location>
</feature>
<feature type="compositionally biased region" description="Basic residues" evidence="1">
    <location>
        <begin position="1114"/>
        <end position="1123"/>
    </location>
</feature>
<dbReference type="SMR" id="A2DBP8"/>
<sequence>MSNPAIDLALKTVKQSANRPLHPFYGEEVKIKGGLFDKTKIIVLSDSGLAVVKNNGKKIEEKYTWFDFKQFDYEDEQLTIVIGTTTYSLQVPEGSQLIKKIGDALQMVLTPIELMAINLNLKSKPTPKSAYYRATIKYPKYADEIGEILKFSKDTMIITQENFTPFISIVPLISSLTTLIIEFPLTADQYQDFISFLSKGSKIQQINFDGPVPQEFNAMMNTIAHNIHTEINSLSFTNSLLSDLNMQSILTAMNSQPIKSIAFHGTFTTQTFYFYETFLPAIRKSPRYINLANTNSVNLKTLYTQRLAVISLEGTGIDISTIFESLSLYRENLQNLRMINVSNNICSKRIDYNKKMPPLLKSIFADSIQWRGFHMRSFFELIFRNYTKHLFKLSFQYQSATQGDWNSINDLFSVTSFSNFVGLNWSGNPVNLSFISFLSRQKYLQFLNVSECFSDEKANEIKLFGNYLEGCTCLKKIVMRGNQIKNVGKMVGYLFSILVKKQVPNIDLSDNYCNDVMYKQLQMYYDIDFPMRLNIDGCNSDKEKFSEFLKNYLKIKTKILISWPEKDIKRTQNKSEIREMQKYFCRLNIREEPSDPFHVPLVIYKMSSDNSFPEFISNEDLSILMTNQTNPNYLPKIEIKDTENTLFRMSMNKENRGRSNSLIFDDKPSLSLHKEESSQEKVVSLIIDEEIGFQGRENRSRTFVKNEKPFIINVDDDKPQKRRHKSPQKEKEPVARNRSLSMVPQNRAMSPEKSPKSPKFVFSQSSKDEMKFRSSSFQKSDTSKSSDEFDPYAKKLREKKKNKMKFSLMNQSDKQLKTPVDSPAADRIHKFRKGQKKLESDDEFDFEEVKKINHLDLTLSDEERQKNEEENNRLIIIKQMKNHHRRSQSEKKPKEPVVEEKSHTKPLRRRRNKQKEIVNNEENIEERRPRRHHSVAKTMIPDDVPKKRHHSPPKTMVPDDEIQQKPNVRTRSIPQTMIPEEENPIRKRRHHSVAKTIIPEEESSLVKRHHSPSKSINNKDENPHVKRKHSSPKTLDFDEDNSNVKRKHSSPKTMIPEEESSNVKIRRNHTPAKPLTPNQSPQEIAEEINPRKRRMNSVPRKIIQNEESSNLSQQKKKRIKRKKVPEEENKQEFVGKNHDELMEDACDSLLDEYVPVYVSRSNHKQQNSSFMSAHKSPLKDIKPISLISSDSISYSSDEEKQKNKKKWKFPEFQQFPPKPTIWEDLDNEFSIKKMVDDLSNSPTKSIRKISN</sequence>
<name>A2DBP8_TRIV3</name>
<dbReference type="Proteomes" id="UP000001542">
    <property type="component" value="Unassembled WGS sequence"/>
</dbReference>
<dbReference type="VEuPathDB" id="TrichDB:TVAG_094260"/>
<dbReference type="AlphaFoldDB" id="A2DBP8"/>
<accession>A2DBP8</accession>
<proteinExistence type="predicted"/>
<feature type="compositionally biased region" description="Basic residues" evidence="1">
    <location>
        <begin position="904"/>
        <end position="913"/>
    </location>
</feature>
<reference evidence="2" key="2">
    <citation type="journal article" date="2007" name="Science">
        <title>Draft genome sequence of the sexually transmitted pathogen Trichomonas vaginalis.</title>
        <authorList>
            <person name="Carlton J.M."/>
            <person name="Hirt R.P."/>
            <person name="Silva J.C."/>
            <person name="Delcher A.L."/>
            <person name="Schatz M."/>
            <person name="Zhao Q."/>
            <person name="Wortman J.R."/>
            <person name="Bidwell S.L."/>
            <person name="Alsmark U.C.M."/>
            <person name="Besteiro S."/>
            <person name="Sicheritz-Ponten T."/>
            <person name="Noel C.J."/>
            <person name="Dacks J.B."/>
            <person name="Foster P.G."/>
            <person name="Simillion C."/>
            <person name="Van de Peer Y."/>
            <person name="Miranda-Saavedra D."/>
            <person name="Barton G.J."/>
            <person name="Westrop G.D."/>
            <person name="Mueller S."/>
            <person name="Dessi D."/>
            <person name="Fiori P.L."/>
            <person name="Ren Q."/>
            <person name="Paulsen I."/>
            <person name="Zhang H."/>
            <person name="Bastida-Corcuera F.D."/>
            <person name="Simoes-Barbosa A."/>
            <person name="Brown M.T."/>
            <person name="Hayes R.D."/>
            <person name="Mukherjee M."/>
            <person name="Okumura C.Y."/>
            <person name="Schneider R."/>
            <person name="Smith A.J."/>
            <person name="Vanacova S."/>
            <person name="Villalvazo M."/>
            <person name="Haas B.J."/>
            <person name="Pertea M."/>
            <person name="Feldblyum T.V."/>
            <person name="Utterback T.R."/>
            <person name="Shu C.L."/>
            <person name="Osoegawa K."/>
            <person name="de Jong P.J."/>
            <person name="Hrdy I."/>
            <person name="Horvathova L."/>
            <person name="Zubacova Z."/>
            <person name="Dolezal P."/>
            <person name="Malik S.B."/>
            <person name="Logsdon J.M. Jr."/>
            <person name="Henze K."/>
            <person name="Gupta A."/>
            <person name="Wang C.C."/>
            <person name="Dunne R.L."/>
            <person name="Upcroft J.A."/>
            <person name="Upcroft P."/>
            <person name="White O."/>
            <person name="Salzberg S.L."/>
            <person name="Tang P."/>
            <person name="Chiu C.-H."/>
            <person name="Lee Y.-S."/>
            <person name="Embley T.M."/>
            <person name="Coombs G.H."/>
            <person name="Mottram J.C."/>
            <person name="Tachezy J."/>
            <person name="Fraser-Liggett C.M."/>
            <person name="Johnson P.J."/>
        </authorList>
    </citation>
    <scope>NUCLEOTIDE SEQUENCE [LARGE SCALE GENOMIC DNA]</scope>
    <source>
        <strain evidence="2">G3</strain>
    </source>
</reference>
<dbReference type="Gene3D" id="3.80.10.10">
    <property type="entry name" value="Ribonuclease Inhibitor"/>
    <property type="match status" value="1"/>
</dbReference>
<keyword evidence="3" id="KW-1185">Reference proteome</keyword>
<dbReference type="SUPFAM" id="SSF52047">
    <property type="entry name" value="RNI-like"/>
    <property type="match status" value="1"/>
</dbReference>
<feature type="compositionally biased region" description="Polar residues" evidence="1">
    <location>
        <begin position="738"/>
        <end position="748"/>
    </location>
</feature>
<evidence type="ECO:0000313" key="3">
    <source>
        <dbReference type="Proteomes" id="UP000001542"/>
    </source>
</evidence>
<dbReference type="KEGG" id="tva:5467805"/>
<reference evidence="2" key="1">
    <citation type="submission" date="2006-10" db="EMBL/GenBank/DDBJ databases">
        <authorList>
            <person name="Amadeo P."/>
            <person name="Zhao Q."/>
            <person name="Wortman J."/>
            <person name="Fraser-Liggett C."/>
            <person name="Carlton J."/>
        </authorList>
    </citation>
    <scope>NUCLEOTIDE SEQUENCE</scope>
    <source>
        <strain evidence="2">G3</strain>
    </source>
</reference>
<evidence type="ECO:0000256" key="1">
    <source>
        <dbReference type="SAM" id="MobiDB-lite"/>
    </source>
</evidence>
<feature type="region of interest" description="Disordered" evidence="1">
    <location>
        <begin position="710"/>
        <end position="827"/>
    </location>
</feature>
<feature type="compositionally biased region" description="Basic and acidic residues" evidence="1">
    <location>
        <begin position="887"/>
        <end position="903"/>
    </location>
</feature>
<feature type="region of interest" description="Disordered" evidence="1">
    <location>
        <begin position="855"/>
        <end position="1136"/>
    </location>
</feature>
<dbReference type="InterPro" id="IPR032675">
    <property type="entry name" value="LRR_dom_sf"/>
</dbReference>
<feature type="compositionally biased region" description="Basic and acidic residues" evidence="1">
    <location>
        <begin position="861"/>
        <end position="872"/>
    </location>
</feature>
<dbReference type="VEuPathDB" id="TrichDB:TVAGG3_0381040"/>
<evidence type="ECO:0008006" key="4">
    <source>
        <dbReference type="Google" id="ProtNLM"/>
    </source>
</evidence>
<organism evidence="2 3">
    <name type="scientific">Trichomonas vaginalis (strain ATCC PRA-98 / G3)</name>
    <dbReference type="NCBI Taxonomy" id="412133"/>
    <lineage>
        <taxon>Eukaryota</taxon>
        <taxon>Metamonada</taxon>
        <taxon>Parabasalia</taxon>
        <taxon>Trichomonadida</taxon>
        <taxon>Trichomonadidae</taxon>
        <taxon>Trichomonas</taxon>
    </lineage>
</organism>
<feature type="compositionally biased region" description="Basic and acidic residues" evidence="1">
    <location>
        <begin position="781"/>
        <end position="795"/>
    </location>
</feature>
<dbReference type="InParanoid" id="A2DBP8"/>
<dbReference type="EMBL" id="DS113185">
    <property type="protein sequence ID" value="EAY22251.1"/>
    <property type="molecule type" value="Genomic_DNA"/>
</dbReference>
<gene>
    <name evidence="2" type="ORF">TVAG_094260</name>
</gene>